<sequence>MITENQEYGQQTIAHSSELNPAKKSFPILMGSGAKTPPSRKRKRRTARQQESLNQLNKNKSNKENISPATSHQQPSQNTHPAHDTQAKQLEKRWRNERRGKQRAVAQATLLKDENSSLKAANTSLQQALRALNASQPFFASIMRTQ</sequence>
<evidence type="ECO:0000256" key="1">
    <source>
        <dbReference type="SAM" id="MobiDB-lite"/>
    </source>
</evidence>
<feature type="compositionally biased region" description="Basic and acidic residues" evidence="1">
    <location>
        <begin position="81"/>
        <end position="99"/>
    </location>
</feature>
<keyword evidence="3" id="KW-1185">Reference proteome</keyword>
<reference evidence="3" key="1">
    <citation type="submission" date="2024-06" db="EMBL/GenBank/DDBJ databases">
        <title>Multi-omics analyses provide insights into the biosynthesis of the anticancer antibiotic pleurotin in Hohenbuehelia grisea.</title>
        <authorList>
            <person name="Weaver J.A."/>
            <person name="Alberti F."/>
        </authorList>
    </citation>
    <scope>NUCLEOTIDE SEQUENCE [LARGE SCALE GENOMIC DNA]</scope>
    <source>
        <strain evidence="3">T-177</strain>
    </source>
</reference>
<feature type="compositionally biased region" description="Polar residues" evidence="1">
    <location>
        <begin position="67"/>
        <end position="80"/>
    </location>
</feature>
<name>A0ABR3JUY8_9AGAR</name>
<feature type="region of interest" description="Disordered" evidence="1">
    <location>
        <begin position="1"/>
        <end position="104"/>
    </location>
</feature>
<proteinExistence type="predicted"/>
<organism evidence="2 3">
    <name type="scientific">Hohenbuehelia grisea</name>
    <dbReference type="NCBI Taxonomy" id="104357"/>
    <lineage>
        <taxon>Eukaryota</taxon>
        <taxon>Fungi</taxon>
        <taxon>Dikarya</taxon>
        <taxon>Basidiomycota</taxon>
        <taxon>Agaricomycotina</taxon>
        <taxon>Agaricomycetes</taxon>
        <taxon>Agaricomycetidae</taxon>
        <taxon>Agaricales</taxon>
        <taxon>Pleurotineae</taxon>
        <taxon>Pleurotaceae</taxon>
        <taxon>Hohenbuehelia</taxon>
    </lineage>
</organism>
<protein>
    <recommendedName>
        <fullName evidence="4">BZIP domain-containing protein</fullName>
    </recommendedName>
</protein>
<evidence type="ECO:0000313" key="3">
    <source>
        <dbReference type="Proteomes" id="UP001556367"/>
    </source>
</evidence>
<evidence type="ECO:0000313" key="2">
    <source>
        <dbReference type="EMBL" id="KAL0959622.1"/>
    </source>
</evidence>
<dbReference type="Proteomes" id="UP001556367">
    <property type="component" value="Unassembled WGS sequence"/>
</dbReference>
<dbReference type="EMBL" id="JASNQZ010000002">
    <property type="protein sequence ID" value="KAL0959622.1"/>
    <property type="molecule type" value="Genomic_DNA"/>
</dbReference>
<feature type="compositionally biased region" description="Polar residues" evidence="1">
    <location>
        <begin position="1"/>
        <end position="19"/>
    </location>
</feature>
<feature type="compositionally biased region" description="Basic residues" evidence="1">
    <location>
        <begin position="38"/>
        <end position="47"/>
    </location>
</feature>
<evidence type="ECO:0008006" key="4">
    <source>
        <dbReference type="Google" id="ProtNLM"/>
    </source>
</evidence>
<gene>
    <name evidence="2" type="ORF">HGRIS_011325</name>
</gene>
<accession>A0ABR3JUY8</accession>
<comment type="caution">
    <text evidence="2">The sequence shown here is derived from an EMBL/GenBank/DDBJ whole genome shotgun (WGS) entry which is preliminary data.</text>
</comment>